<dbReference type="AlphaFoldDB" id="A0A382ERI5"/>
<feature type="domain" description="AB hydrolase-1" evidence="1">
    <location>
        <begin position="20"/>
        <end position="242"/>
    </location>
</feature>
<name>A0A382ERI5_9ZZZZ</name>
<protein>
    <recommendedName>
        <fullName evidence="1">AB hydrolase-1 domain-containing protein</fullName>
    </recommendedName>
</protein>
<reference evidence="2" key="1">
    <citation type="submission" date="2018-05" db="EMBL/GenBank/DDBJ databases">
        <authorList>
            <person name="Lanie J.A."/>
            <person name="Ng W.-L."/>
            <person name="Kazmierczak K.M."/>
            <person name="Andrzejewski T.M."/>
            <person name="Davidsen T.M."/>
            <person name="Wayne K.J."/>
            <person name="Tettelin H."/>
            <person name="Glass J.I."/>
            <person name="Rusch D."/>
            <person name="Podicherti R."/>
            <person name="Tsui H.-C.T."/>
            <person name="Winkler M.E."/>
        </authorList>
    </citation>
    <scope>NUCLEOTIDE SEQUENCE</scope>
</reference>
<dbReference type="PRINTS" id="PR00111">
    <property type="entry name" value="ABHYDROLASE"/>
</dbReference>
<dbReference type="InterPro" id="IPR029058">
    <property type="entry name" value="AB_hydrolase_fold"/>
</dbReference>
<dbReference type="PANTHER" id="PTHR43194:SF5">
    <property type="entry name" value="PIMELOYL-[ACYL-CARRIER PROTEIN] METHYL ESTER ESTERASE"/>
    <property type="match status" value="1"/>
</dbReference>
<organism evidence="2">
    <name type="scientific">marine metagenome</name>
    <dbReference type="NCBI Taxonomy" id="408172"/>
    <lineage>
        <taxon>unclassified sequences</taxon>
        <taxon>metagenomes</taxon>
        <taxon>ecological metagenomes</taxon>
    </lineage>
</organism>
<dbReference type="SUPFAM" id="SSF53474">
    <property type="entry name" value="alpha/beta-Hydrolases"/>
    <property type="match status" value="1"/>
</dbReference>
<gene>
    <name evidence="2" type="ORF">METZ01_LOCUS205849</name>
</gene>
<proteinExistence type="predicted"/>
<dbReference type="Gene3D" id="3.40.50.1820">
    <property type="entry name" value="alpha/beta hydrolase"/>
    <property type="match status" value="1"/>
</dbReference>
<dbReference type="PANTHER" id="PTHR43194">
    <property type="entry name" value="HYDROLASE ALPHA/BETA FOLD FAMILY"/>
    <property type="match status" value="1"/>
</dbReference>
<accession>A0A382ERI5</accession>
<sequence>MPFVATNSIELYYEIHGSGYPVVFAHGSGGNHLSWWQQIPFFSQHYTCITFDHRSFGLSKDSAEPRGREAFADDLKGLLDYLDLGRVALVAHSMGGRTAVGFTLRNPERVSCMVLSGSNGGSVNDESRGIWHENQEKASNLPRNIIRGLSQGFVEKHPYETFLYREILRINPRLPSNFLAVTPGYRGSTHDRLTATGVPILYVVGDQDVLAPRKTIEIAASQIPMAQFLNVREAGHSVYYEQPELFNREVYRFLRECIQE</sequence>
<dbReference type="EMBL" id="UINC01045799">
    <property type="protein sequence ID" value="SVB52995.1"/>
    <property type="molecule type" value="Genomic_DNA"/>
</dbReference>
<dbReference type="Pfam" id="PF00561">
    <property type="entry name" value="Abhydrolase_1"/>
    <property type="match status" value="1"/>
</dbReference>
<evidence type="ECO:0000313" key="2">
    <source>
        <dbReference type="EMBL" id="SVB52995.1"/>
    </source>
</evidence>
<evidence type="ECO:0000259" key="1">
    <source>
        <dbReference type="Pfam" id="PF00561"/>
    </source>
</evidence>
<dbReference type="InterPro" id="IPR000073">
    <property type="entry name" value="AB_hydrolase_1"/>
</dbReference>
<dbReference type="InterPro" id="IPR050228">
    <property type="entry name" value="Carboxylesterase_BioH"/>
</dbReference>